<keyword evidence="10" id="KW-1185">Reference proteome</keyword>
<feature type="transmembrane region" description="Helical" evidence="7">
    <location>
        <begin position="22"/>
        <end position="44"/>
    </location>
</feature>
<evidence type="ECO:0000256" key="4">
    <source>
        <dbReference type="ARBA" id="ARBA00023014"/>
    </source>
</evidence>
<dbReference type="InterPro" id="IPR017941">
    <property type="entry name" value="Rieske_2Fe-2S"/>
</dbReference>
<feature type="domain" description="Rieske" evidence="8">
    <location>
        <begin position="55"/>
        <end position="148"/>
    </location>
</feature>
<evidence type="ECO:0000256" key="1">
    <source>
        <dbReference type="ARBA" id="ARBA00022714"/>
    </source>
</evidence>
<comment type="caution">
    <text evidence="9">The sequence shown here is derived from an EMBL/GenBank/DDBJ whole genome shotgun (WGS) entry which is preliminary data.</text>
</comment>
<feature type="non-terminal residue" evidence="9">
    <location>
        <position position="158"/>
    </location>
</feature>
<keyword evidence="4" id="KW-0411">Iron-sulfur</keyword>
<dbReference type="GO" id="GO:0016020">
    <property type="term" value="C:membrane"/>
    <property type="evidence" value="ECO:0007669"/>
    <property type="project" value="InterPro"/>
</dbReference>
<evidence type="ECO:0000313" key="10">
    <source>
        <dbReference type="Proteomes" id="UP000019141"/>
    </source>
</evidence>
<evidence type="ECO:0000256" key="3">
    <source>
        <dbReference type="ARBA" id="ARBA00023004"/>
    </source>
</evidence>
<proteinExistence type="predicted"/>
<evidence type="ECO:0000256" key="6">
    <source>
        <dbReference type="ARBA" id="ARBA00034078"/>
    </source>
</evidence>
<sequence length="158" mass="17568">MATGSDAAVEEGSATRRRFFSYVGWGSFAAFWGGCTLASVRFLFPRILYEPSLKFFAGKPEDYAVGDVSTRMKKEQRVWMIRNEEGIYALISICTHLGCTPIWHPAENRIKCPCHGSNFDKEGDLREGPAPRPLERAAISLDLAGNIVVDKSQKLVIP</sequence>
<evidence type="ECO:0000256" key="2">
    <source>
        <dbReference type="ARBA" id="ARBA00022723"/>
    </source>
</evidence>
<evidence type="ECO:0000259" key="8">
    <source>
        <dbReference type="PROSITE" id="PS51296"/>
    </source>
</evidence>
<dbReference type="Pfam" id="PF00355">
    <property type="entry name" value="Rieske"/>
    <property type="match status" value="1"/>
</dbReference>
<evidence type="ECO:0000256" key="7">
    <source>
        <dbReference type="SAM" id="Phobius"/>
    </source>
</evidence>
<keyword evidence="3" id="KW-0408">Iron</keyword>
<keyword evidence="2" id="KW-0479">Metal-binding</keyword>
<dbReference type="GO" id="GO:0051537">
    <property type="term" value="F:2 iron, 2 sulfur cluster binding"/>
    <property type="evidence" value="ECO:0007669"/>
    <property type="project" value="UniProtKB-KW"/>
</dbReference>
<reference evidence="9 10" key="1">
    <citation type="journal article" date="2014" name="Nature">
        <title>An environmental bacterial taxon with a large and distinct metabolic repertoire.</title>
        <authorList>
            <person name="Wilson M.C."/>
            <person name="Mori T."/>
            <person name="Ruckert C."/>
            <person name="Uria A.R."/>
            <person name="Helf M.J."/>
            <person name="Takada K."/>
            <person name="Gernert C."/>
            <person name="Steffens U.A."/>
            <person name="Heycke N."/>
            <person name="Schmitt S."/>
            <person name="Rinke C."/>
            <person name="Helfrich E.J."/>
            <person name="Brachmann A.O."/>
            <person name="Gurgui C."/>
            <person name="Wakimoto T."/>
            <person name="Kracht M."/>
            <person name="Crusemann M."/>
            <person name="Hentschel U."/>
            <person name="Abe I."/>
            <person name="Matsunaga S."/>
            <person name="Kalinowski J."/>
            <person name="Takeyama H."/>
            <person name="Piel J."/>
        </authorList>
    </citation>
    <scope>NUCLEOTIDE SEQUENCE [LARGE SCALE GENOMIC DNA]</scope>
    <source>
        <strain evidence="10">TSY1</strain>
    </source>
</reference>
<gene>
    <name evidence="9" type="ORF">ETSY1_10145</name>
</gene>
<dbReference type="PROSITE" id="PS51296">
    <property type="entry name" value="RIESKE"/>
    <property type="match status" value="1"/>
</dbReference>
<evidence type="ECO:0000256" key="5">
    <source>
        <dbReference type="ARBA" id="ARBA00023157"/>
    </source>
</evidence>
<dbReference type="InterPro" id="IPR014349">
    <property type="entry name" value="Rieske_Fe-S_prot"/>
</dbReference>
<keyword evidence="7" id="KW-0812">Transmembrane</keyword>
<dbReference type="GO" id="GO:0046872">
    <property type="term" value="F:metal ion binding"/>
    <property type="evidence" value="ECO:0007669"/>
    <property type="project" value="UniProtKB-KW"/>
</dbReference>
<keyword evidence="5" id="KW-1015">Disulfide bond</keyword>
<dbReference type="SUPFAM" id="SSF50022">
    <property type="entry name" value="ISP domain"/>
    <property type="match status" value="1"/>
</dbReference>
<dbReference type="InterPro" id="IPR036922">
    <property type="entry name" value="Rieske_2Fe-2S_sf"/>
</dbReference>
<dbReference type="Gene3D" id="2.102.10.10">
    <property type="entry name" value="Rieske [2Fe-2S] iron-sulphur domain"/>
    <property type="match status" value="1"/>
</dbReference>
<dbReference type="HOGENOM" id="CLU_055690_1_1_7"/>
<keyword evidence="1" id="KW-0001">2Fe-2S</keyword>
<protein>
    <recommendedName>
        <fullName evidence="8">Rieske domain-containing protein</fullName>
    </recommendedName>
</protein>
<dbReference type="InterPro" id="IPR005805">
    <property type="entry name" value="Rieske_Fe-S_prot_C"/>
</dbReference>
<dbReference type="PANTHER" id="PTHR10134">
    <property type="entry name" value="CYTOCHROME B-C1 COMPLEX SUBUNIT RIESKE, MITOCHONDRIAL"/>
    <property type="match status" value="1"/>
</dbReference>
<keyword evidence="7" id="KW-0472">Membrane</keyword>
<accession>W4LSK1</accession>
<dbReference type="Proteomes" id="UP000019141">
    <property type="component" value="Unassembled WGS sequence"/>
</dbReference>
<dbReference type="AlphaFoldDB" id="W4LSK1"/>
<keyword evidence="7" id="KW-1133">Transmembrane helix</keyword>
<evidence type="ECO:0000313" key="9">
    <source>
        <dbReference type="EMBL" id="ETX00731.1"/>
    </source>
</evidence>
<dbReference type="PRINTS" id="PR00162">
    <property type="entry name" value="RIESKE"/>
</dbReference>
<name>W4LSK1_ENTF1</name>
<organism evidence="9 10">
    <name type="scientific">Entotheonella factor</name>
    <dbReference type="NCBI Taxonomy" id="1429438"/>
    <lineage>
        <taxon>Bacteria</taxon>
        <taxon>Pseudomonadati</taxon>
        <taxon>Nitrospinota/Tectimicrobiota group</taxon>
        <taxon>Candidatus Tectimicrobiota</taxon>
        <taxon>Candidatus Entotheonellia</taxon>
        <taxon>Candidatus Entotheonellales</taxon>
        <taxon>Candidatus Entotheonellaceae</taxon>
        <taxon>Candidatus Entotheonella</taxon>
    </lineage>
</organism>
<comment type="cofactor">
    <cofactor evidence="6">
        <name>[2Fe-2S] cluster</name>
        <dbReference type="ChEBI" id="CHEBI:190135"/>
    </cofactor>
</comment>
<dbReference type="EMBL" id="AZHW01000311">
    <property type="protein sequence ID" value="ETX00731.1"/>
    <property type="molecule type" value="Genomic_DNA"/>
</dbReference>